<protein>
    <submittedName>
        <fullName evidence="1">Uncharacterized protein</fullName>
    </submittedName>
</protein>
<dbReference type="PANTHER" id="PTHR34278">
    <property type="entry name" value="PROTEIN THI031, PUTATIVE-RELATED"/>
    <property type="match status" value="1"/>
</dbReference>
<dbReference type="PANTHER" id="PTHR34278:SF1">
    <property type="entry name" value="PROTEIN THI031, PUTATIVE-RELATED"/>
    <property type="match status" value="1"/>
</dbReference>
<evidence type="ECO:0000313" key="2">
    <source>
        <dbReference type="Proteomes" id="UP001141552"/>
    </source>
</evidence>
<dbReference type="AlphaFoldDB" id="A0A9Q0F7B0"/>
<sequence>MRREGRQHGMVRTNMVLPSPWNLKPDSTRFINKFDSPATAGFFTRVHQKPTNHSKFTGKCGKPRCSGCHMHPWCKSKDKTKGCQKLRSHDVLSNCRLITWRLVEGRPGLNFSGFSATGILDHLATNYDLHHTDDEVDDGNVDCEDDFDEGYGSSSSHGRGITAGTEIEEIVAAAADDDDHKDHDLEDDDDDMGFCDVGFVLDQVEDEDEGWCLVAEK</sequence>
<reference evidence="1" key="2">
    <citation type="journal article" date="2023" name="Plants (Basel)">
        <title>Annotation of the Turnera subulata (Passifloraceae) Draft Genome Reveals the S-Locus Evolved after the Divergence of Turneroideae from Passifloroideae in a Stepwise Manner.</title>
        <authorList>
            <person name="Henning P.M."/>
            <person name="Roalson E.H."/>
            <person name="Mir W."/>
            <person name="McCubbin A.G."/>
            <person name="Shore J.S."/>
        </authorList>
    </citation>
    <scope>NUCLEOTIDE SEQUENCE</scope>
    <source>
        <strain evidence="1">F60SS</strain>
    </source>
</reference>
<dbReference type="EMBL" id="JAKUCV010006715">
    <property type="protein sequence ID" value="KAJ4826279.1"/>
    <property type="molecule type" value="Genomic_DNA"/>
</dbReference>
<organism evidence="1 2">
    <name type="scientific">Turnera subulata</name>
    <dbReference type="NCBI Taxonomy" id="218843"/>
    <lineage>
        <taxon>Eukaryota</taxon>
        <taxon>Viridiplantae</taxon>
        <taxon>Streptophyta</taxon>
        <taxon>Embryophyta</taxon>
        <taxon>Tracheophyta</taxon>
        <taxon>Spermatophyta</taxon>
        <taxon>Magnoliopsida</taxon>
        <taxon>eudicotyledons</taxon>
        <taxon>Gunneridae</taxon>
        <taxon>Pentapetalae</taxon>
        <taxon>rosids</taxon>
        <taxon>fabids</taxon>
        <taxon>Malpighiales</taxon>
        <taxon>Passifloraceae</taxon>
        <taxon>Turnera</taxon>
    </lineage>
</organism>
<accession>A0A9Q0F7B0</accession>
<proteinExistence type="predicted"/>
<dbReference type="OrthoDB" id="663108at2759"/>
<comment type="caution">
    <text evidence="1">The sequence shown here is derived from an EMBL/GenBank/DDBJ whole genome shotgun (WGS) entry which is preliminary data.</text>
</comment>
<evidence type="ECO:0000313" key="1">
    <source>
        <dbReference type="EMBL" id="KAJ4826279.1"/>
    </source>
</evidence>
<gene>
    <name evidence="1" type="ORF">Tsubulata_018677</name>
</gene>
<reference evidence="1" key="1">
    <citation type="submission" date="2022-02" db="EMBL/GenBank/DDBJ databases">
        <authorList>
            <person name="Henning P.M."/>
            <person name="McCubbin A.G."/>
            <person name="Shore J.S."/>
        </authorList>
    </citation>
    <scope>NUCLEOTIDE SEQUENCE</scope>
    <source>
        <strain evidence="1">F60SS</strain>
        <tissue evidence="1">Leaves</tissue>
    </source>
</reference>
<dbReference type="Proteomes" id="UP001141552">
    <property type="component" value="Unassembled WGS sequence"/>
</dbReference>
<name>A0A9Q0F7B0_9ROSI</name>
<keyword evidence="2" id="KW-1185">Reference proteome</keyword>